<feature type="compositionally biased region" description="Polar residues" evidence="1">
    <location>
        <begin position="69"/>
        <end position="80"/>
    </location>
</feature>
<dbReference type="AlphaFoldDB" id="A0A9P4UDT1"/>
<name>A0A9P4UDT1_9PLEO</name>
<keyword evidence="3" id="KW-1185">Reference proteome</keyword>
<reference evidence="2" key="1">
    <citation type="journal article" date="2020" name="Stud. Mycol.">
        <title>101 Dothideomycetes genomes: a test case for predicting lifestyles and emergence of pathogens.</title>
        <authorList>
            <person name="Haridas S."/>
            <person name="Albert R."/>
            <person name="Binder M."/>
            <person name="Bloem J."/>
            <person name="Labutti K."/>
            <person name="Salamov A."/>
            <person name="Andreopoulos B."/>
            <person name="Baker S."/>
            <person name="Barry K."/>
            <person name="Bills G."/>
            <person name="Bluhm B."/>
            <person name="Cannon C."/>
            <person name="Castanera R."/>
            <person name="Culley D."/>
            <person name="Daum C."/>
            <person name="Ezra D."/>
            <person name="Gonzalez J."/>
            <person name="Henrissat B."/>
            <person name="Kuo A."/>
            <person name="Liang C."/>
            <person name="Lipzen A."/>
            <person name="Lutzoni F."/>
            <person name="Magnuson J."/>
            <person name="Mondo S."/>
            <person name="Nolan M."/>
            <person name="Ohm R."/>
            <person name="Pangilinan J."/>
            <person name="Park H.-J."/>
            <person name="Ramirez L."/>
            <person name="Alfaro M."/>
            <person name="Sun H."/>
            <person name="Tritt A."/>
            <person name="Yoshinaga Y."/>
            <person name="Zwiers L.-H."/>
            <person name="Turgeon B."/>
            <person name="Goodwin S."/>
            <person name="Spatafora J."/>
            <person name="Crous P."/>
            <person name="Grigoriev I."/>
        </authorList>
    </citation>
    <scope>NUCLEOTIDE SEQUENCE</scope>
    <source>
        <strain evidence="2">CBS 690.94</strain>
    </source>
</reference>
<evidence type="ECO:0000256" key="1">
    <source>
        <dbReference type="SAM" id="MobiDB-lite"/>
    </source>
</evidence>
<dbReference type="Proteomes" id="UP000799764">
    <property type="component" value="Unassembled WGS sequence"/>
</dbReference>
<feature type="region of interest" description="Disordered" evidence="1">
    <location>
        <begin position="18"/>
        <end position="137"/>
    </location>
</feature>
<feature type="compositionally biased region" description="Basic and acidic residues" evidence="1">
    <location>
        <begin position="106"/>
        <end position="127"/>
    </location>
</feature>
<proteinExistence type="predicted"/>
<accession>A0A9P4UDT1</accession>
<evidence type="ECO:0000313" key="3">
    <source>
        <dbReference type="Proteomes" id="UP000799764"/>
    </source>
</evidence>
<gene>
    <name evidence="2" type="ORF">P171DRAFT_271789</name>
</gene>
<sequence length="179" mass="19042">MEDMEDDVIAAAMGFSSFGGTKKRKYDQTNSPKVEADASGANTTRLGVRSKAKLDPSQEASDNGIDPEASSNVIESQQALAKNKTKQKQRQPAATGLAAFLSRGQDIPERPATEENHVAVPPPRDDSSTSLMVSFGGPSIPQTELAALRNGVVDENGDKAYFLPSFVEDPWGKSSNGSK</sequence>
<comment type="caution">
    <text evidence="2">The sequence shown here is derived from an EMBL/GenBank/DDBJ whole genome shotgun (WGS) entry which is preliminary data.</text>
</comment>
<dbReference type="EMBL" id="MU001499">
    <property type="protein sequence ID" value="KAF2445718.1"/>
    <property type="molecule type" value="Genomic_DNA"/>
</dbReference>
<protein>
    <submittedName>
        <fullName evidence="2">Uncharacterized protein</fullName>
    </submittedName>
</protein>
<organism evidence="2 3">
    <name type="scientific">Karstenula rhodostoma CBS 690.94</name>
    <dbReference type="NCBI Taxonomy" id="1392251"/>
    <lineage>
        <taxon>Eukaryota</taxon>
        <taxon>Fungi</taxon>
        <taxon>Dikarya</taxon>
        <taxon>Ascomycota</taxon>
        <taxon>Pezizomycotina</taxon>
        <taxon>Dothideomycetes</taxon>
        <taxon>Pleosporomycetidae</taxon>
        <taxon>Pleosporales</taxon>
        <taxon>Massarineae</taxon>
        <taxon>Didymosphaeriaceae</taxon>
        <taxon>Karstenula</taxon>
    </lineage>
</organism>
<evidence type="ECO:0000313" key="2">
    <source>
        <dbReference type="EMBL" id="KAF2445718.1"/>
    </source>
</evidence>
<dbReference type="OrthoDB" id="5419162at2759"/>